<reference evidence="1" key="1">
    <citation type="submission" date="2019-08" db="EMBL/GenBank/DDBJ databases">
        <title>The genome of the North American firefly Photinus pyralis.</title>
        <authorList>
            <consortium name="Photinus pyralis genome working group"/>
            <person name="Fallon T.R."/>
            <person name="Sander Lower S.E."/>
            <person name="Weng J.-K."/>
        </authorList>
    </citation>
    <scope>NUCLEOTIDE SEQUENCE</scope>
    <source>
        <strain evidence="1">TRF0915ILg1</strain>
        <tissue evidence="1">Whole body</tissue>
    </source>
</reference>
<accession>A0A8K0GBG6</accession>
<comment type="caution">
    <text evidence="1">The sequence shown here is derived from an EMBL/GenBank/DDBJ whole genome shotgun (WGS) entry which is preliminary data.</text>
</comment>
<dbReference type="Proteomes" id="UP000801492">
    <property type="component" value="Unassembled WGS sequence"/>
</dbReference>
<evidence type="ECO:0000313" key="2">
    <source>
        <dbReference type="Proteomes" id="UP000801492"/>
    </source>
</evidence>
<dbReference type="OrthoDB" id="6664138at2759"/>
<dbReference type="EMBL" id="VTPC01005720">
    <property type="protein sequence ID" value="KAF2895722.1"/>
    <property type="molecule type" value="Genomic_DNA"/>
</dbReference>
<evidence type="ECO:0000313" key="1">
    <source>
        <dbReference type="EMBL" id="KAF2895722.1"/>
    </source>
</evidence>
<keyword evidence="2" id="KW-1185">Reference proteome</keyword>
<dbReference type="InterPro" id="IPR010512">
    <property type="entry name" value="DUF1091"/>
</dbReference>
<gene>
    <name evidence="1" type="ORF">ILUMI_10454</name>
</gene>
<organism evidence="1 2">
    <name type="scientific">Ignelater luminosus</name>
    <name type="common">Cucubano</name>
    <name type="synonym">Pyrophorus luminosus</name>
    <dbReference type="NCBI Taxonomy" id="2038154"/>
    <lineage>
        <taxon>Eukaryota</taxon>
        <taxon>Metazoa</taxon>
        <taxon>Ecdysozoa</taxon>
        <taxon>Arthropoda</taxon>
        <taxon>Hexapoda</taxon>
        <taxon>Insecta</taxon>
        <taxon>Pterygota</taxon>
        <taxon>Neoptera</taxon>
        <taxon>Endopterygota</taxon>
        <taxon>Coleoptera</taxon>
        <taxon>Polyphaga</taxon>
        <taxon>Elateriformia</taxon>
        <taxon>Elateroidea</taxon>
        <taxon>Elateridae</taxon>
        <taxon>Agrypninae</taxon>
        <taxon>Pyrophorini</taxon>
        <taxon>Ignelater</taxon>
    </lineage>
</organism>
<dbReference type="Pfam" id="PF06477">
    <property type="entry name" value="DUF1091"/>
    <property type="match status" value="1"/>
</dbReference>
<sequence length="135" mass="15792">MPLYNRTQRAFSLFYDALVVTGAKLKLDLQVYKFTSNEYRFFPITVNVNACAEYARNTFGMKDLLSKTSNMNFCNLKKGFNYVKNAIPDFSKYPPHLPRGMYKIACTFKTDSRTSMQLDFYGAIKDKPDYWKRLL</sequence>
<dbReference type="AlphaFoldDB" id="A0A8K0GBG6"/>
<proteinExistence type="predicted"/>
<protein>
    <submittedName>
        <fullName evidence="1">Uncharacterized protein</fullName>
    </submittedName>
</protein>
<name>A0A8K0GBG6_IGNLU</name>